<feature type="chain" id="PRO_5011678713" description="Outer membrane protein beta-barrel domain-containing protein" evidence="1">
    <location>
        <begin position="20"/>
        <end position="367"/>
    </location>
</feature>
<organism evidence="2 3">
    <name type="scientific">Siphonobacter aquaeclarae</name>
    <dbReference type="NCBI Taxonomy" id="563176"/>
    <lineage>
        <taxon>Bacteria</taxon>
        <taxon>Pseudomonadati</taxon>
        <taxon>Bacteroidota</taxon>
        <taxon>Cytophagia</taxon>
        <taxon>Cytophagales</taxon>
        <taxon>Cytophagaceae</taxon>
        <taxon>Siphonobacter</taxon>
    </lineage>
</organism>
<feature type="signal peptide" evidence="1">
    <location>
        <begin position="1"/>
        <end position="19"/>
    </location>
</feature>
<sequence>MKRQLFLFLFALFAFPTLAQERYKPGYIVSLNGDTLKGHLLYEDWEHSPVEVRFKNPDGEAKTLTPTDIKAFFVEKENYETLNARILQIADMAYATPPQHYEMFRLFSRRMWKGGDITLYLVQIDGENKQRLLIQRDGEPMELNYFRYKRMINGKLYYQEVSEYQDQLATLTSDVPGFSAKVKGYSPESVVAYLEAYALARNSGTTSGLLKREKTRFAVGLGAGAEMLNSDFASGKPKLSVGLTARLNFPRAFYNTFLKVSYFVTPGITTINGYNGRIETGTGRAAEITFGRYIGRGNIQPFWNIGLGAYSGNMSVSGVIFPALGIAYKKSLEIDVSHFINFWGGTTENSRFFMPARVAVHYYYSFK</sequence>
<dbReference type="STRING" id="563176.SAMN04488090_4097"/>
<dbReference type="Proteomes" id="UP000198901">
    <property type="component" value="Unassembled WGS sequence"/>
</dbReference>
<dbReference type="OrthoDB" id="952442at2"/>
<dbReference type="AlphaFoldDB" id="A0A1G9VG02"/>
<dbReference type="RefSeq" id="WP_093207388.1">
    <property type="nucleotide sequence ID" value="NZ_FNGS01000008.1"/>
</dbReference>
<accession>A0A1G9VG02</accession>
<proteinExistence type="predicted"/>
<evidence type="ECO:0000313" key="2">
    <source>
        <dbReference type="EMBL" id="SDM71134.1"/>
    </source>
</evidence>
<name>A0A1G9VG02_9BACT</name>
<evidence type="ECO:0000256" key="1">
    <source>
        <dbReference type="SAM" id="SignalP"/>
    </source>
</evidence>
<reference evidence="2 3" key="1">
    <citation type="submission" date="2016-10" db="EMBL/GenBank/DDBJ databases">
        <authorList>
            <person name="de Groot N.N."/>
        </authorList>
    </citation>
    <scope>NUCLEOTIDE SEQUENCE [LARGE SCALE GENOMIC DNA]</scope>
    <source>
        <strain evidence="2 3">DSM 21668</strain>
    </source>
</reference>
<dbReference type="EMBL" id="FNGS01000008">
    <property type="protein sequence ID" value="SDM71134.1"/>
    <property type="molecule type" value="Genomic_DNA"/>
</dbReference>
<keyword evidence="1" id="KW-0732">Signal</keyword>
<protein>
    <recommendedName>
        <fullName evidence="4">Outer membrane protein beta-barrel domain-containing protein</fullName>
    </recommendedName>
</protein>
<keyword evidence="3" id="KW-1185">Reference proteome</keyword>
<evidence type="ECO:0000313" key="3">
    <source>
        <dbReference type="Proteomes" id="UP000198901"/>
    </source>
</evidence>
<gene>
    <name evidence="2" type="ORF">SAMN04488090_4097</name>
</gene>
<evidence type="ECO:0008006" key="4">
    <source>
        <dbReference type="Google" id="ProtNLM"/>
    </source>
</evidence>